<evidence type="ECO:0000256" key="1">
    <source>
        <dbReference type="SAM" id="MobiDB-lite"/>
    </source>
</evidence>
<dbReference type="Pfam" id="PF10164">
    <property type="entry name" value="BRI3"/>
    <property type="match status" value="1"/>
</dbReference>
<dbReference type="Proteomes" id="UP000054248">
    <property type="component" value="Unassembled WGS sequence"/>
</dbReference>
<dbReference type="InterPro" id="IPR019317">
    <property type="entry name" value="BRI3"/>
</dbReference>
<name>A0A0C3LE29_9AGAM</name>
<evidence type="ECO:0000256" key="2">
    <source>
        <dbReference type="SAM" id="Phobius"/>
    </source>
</evidence>
<keyword evidence="2" id="KW-0812">Transmembrane</keyword>
<sequence length="157" mass="16781">MHEPPSYEYAVAGSSQQPLMSQGPFSYTGESKAGTLTKAPADLDSKASPPGSPKLPPTTSYYPAPTGGAGPSTPSGVTVYHYQNPRTGHAITSLLPPDHPEMICMQEGQHITKSRFGLVGVLVAIFWFPLGIACCLLDRRVTCRRCGLVISHSFMDC</sequence>
<accession>A0A0C3LE29</accession>
<feature type="region of interest" description="Disordered" evidence="1">
    <location>
        <begin position="1"/>
        <end position="75"/>
    </location>
</feature>
<protein>
    <submittedName>
        <fullName evidence="3">Uncharacterized protein</fullName>
    </submittedName>
</protein>
<keyword evidence="4" id="KW-1185">Reference proteome</keyword>
<dbReference type="AlphaFoldDB" id="A0A0C3LE29"/>
<feature type="compositionally biased region" description="Low complexity" evidence="1">
    <location>
        <begin position="63"/>
        <end position="75"/>
    </location>
</feature>
<proteinExistence type="predicted"/>
<gene>
    <name evidence="3" type="ORF">M407DRAFT_241489</name>
</gene>
<organism evidence="3 4">
    <name type="scientific">Tulasnella calospora MUT 4182</name>
    <dbReference type="NCBI Taxonomy" id="1051891"/>
    <lineage>
        <taxon>Eukaryota</taxon>
        <taxon>Fungi</taxon>
        <taxon>Dikarya</taxon>
        <taxon>Basidiomycota</taxon>
        <taxon>Agaricomycotina</taxon>
        <taxon>Agaricomycetes</taxon>
        <taxon>Cantharellales</taxon>
        <taxon>Tulasnellaceae</taxon>
        <taxon>Tulasnella</taxon>
    </lineage>
</organism>
<reference evidence="4" key="2">
    <citation type="submission" date="2015-01" db="EMBL/GenBank/DDBJ databases">
        <title>Evolutionary Origins and Diversification of the Mycorrhizal Mutualists.</title>
        <authorList>
            <consortium name="DOE Joint Genome Institute"/>
            <consortium name="Mycorrhizal Genomics Consortium"/>
            <person name="Kohler A."/>
            <person name="Kuo A."/>
            <person name="Nagy L.G."/>
            <person name="Floudas D."/>
            <person name="Copeland A."/>
            <person name="Barry K.W."/>
            <person name="Cichocki N."/>
            <person name="Veneault-Fourrey C."/>
            <person name="LaButti K."/>
            <person name="Lindquist E.A."/>
            <person name="Lipzen A."/>
            <person name="Lundell T."/>
            <person name="Morin E."/>
            <person name="Murat C."/>
            <person name="Riley R."/>
            <person name="Ohm R."/>
            <person name="Sun H."/>
            <person name="Tunlid A."/>
            <person name="Henrissat B."/>
            <person name="Grigoriev I.V."/>
            <person name="Hibbett D.S."/>
            <person name="Martin F."/>
        </authorList>
    </citation>
    <scope>NUCLEOTIDE SEQUENCE [LARGE SCALE GENOMIC DNA]</scope>
    <source>
        <strain evidence="4">MUT 4182</strain>
    </source>
</reference>
<reference evidence="3 4" key="1">
    <citation type="submission" date="2014-04" db="EMBL/GenBank/DDBJ databases">
        <authorList>
            <consortium name="DOE Joint Genome Institute"/>
            <person name="Kuo A."/>
            <person name="Girlanda M."/>
            <person name="Perotto S."/>
            <person name="Kohler A."/>
            <person name="Nagy L.G."/>
            <person name="Floudas D."/>
            <person name="Copeland A."/>
            <person name="Barry K.W."/>
            <person name="Cichocki N."/>
            <person name="Veneault-Fourrey C."/>
            <person name="LaButti K."/>
            <person name="Lindquist E.A."/>
            <person name="Lipzen A."/>
            <person name="Lundell T."/>
            <person name="Morin E."/>
            <person name="Murat C."/>
            <person name="Sun H."/>
            <person name="Tunlid A."/>
            <person name="Henrissat B."/>
            <person name="Grigoriev I.V."/>
            <person name="Hibbett D.S."/>
            <person name="Martin F."/>
            <person name="Nordberg H.P."/>
            <person name="Cantor M.N."/>
            <person name="Hua S.X."/>
        </authorList>
    </citation>
    <scope>NUCLEOTIDE SEQUENCE [LARGE SCALE GENOMIC DNA]</scope>
    <source>
        <strain evidence="3 4">MUT 4182</strain>
    </source>
</reference>
<keyword evidence="2" id="KW-0472">Membrane</keyword>
<dbReference type="HOGENOM" id="CLU_121057_0_0_1"/>
<feature type="transmembrane region" description="Helical" evidence="2">
    <location>
        <begin position="116"/>
        <end position="137"/>
    </location>
</feature>
<dbReference type="STRING" id="1051891.A0A0C3LE29"/>
<dbReference type="EMBL" id="KN822956">
    <property type="protein sequence ID" value="KIO32198.1"/>
    <property type="molecule type" value="Genomic_DNA"/>
</dbReference>
<keyword evidence="2" id="KW-1133">Transmembrane helix</keyword>
<evidence type="ECO:0000313" key="3">
    <source>
        <dbReference type="EMBL" id="KIO32198.1"/>
    </source>
</evidence>
<feature type="compositionally biased region" description="Polar residues" evidence="1">
    <location>
        <begin position="13"/>
        <end position="29"/>
    </location>
</feature>
<dbReference type="OrthoDB" id="2564984at2759"/>
<evidence type="ECO:0000313" key="4">
    <source>
        <dbReference type="Proteomes" id="UP000054248"/>
    </source>
</evidence>